<dbReference type="AlphaFoldDB" id="A0AAV4NQP5"/>
<dbReference type="Proteomes" id="UP001054837">
    <property type="component" value="Unassembled WGS sequence"/>
</dbReference>
<reference evidence="1 2" key="1">
    <citation type="submission" date="2021-06" db="EMBL/GenBank/DDBJ databases">
        <title>Caerostris darwini draft genome.</title>
        <authorList>
            <person name="Kono N."/>
            <person name="Arakawa K."/>
        </authorList>
    </citation>
    <scope>NUCLEOTIDE SEQUENCE [LARGE SCALE GENOMIC DNA]</scope>
</reference>
<dbReference type="EMBL" id="BPLQ01001834">
    <property type="protein sequence ID" value="GIX85889.1"/>
    <property type="molecule type" value="Genomic_DNA"/>
</dbReference>
<keyword evidence="2" id="KW-1185">Reference proteome</keyword>
<accession>A0AAV4NQP5</accession>
<comment type="caution">
    <text evidence="1">The sequence shown here is derived from an EMBL/GenBank/DDBJ whole genome shotgun (WGS) entry which is preliminary data.</text>
</comment>
<sequence>MEYVDLAFATVTADLAARRYRMYRIIAHSIVRLGYGTIMSSITSSIGVHYSMEIRIATVNKIFRDQANLMMVRRSQNINAKHLNTENTFLDNFSLNVYRCNFSSSIFRNFILFWAGIVF</sequence>
<name>A0AAV4NQP5_9ARAC</name>
<evidence type="ECO:0000313" key="1">
    <source>
        <dbReference type="EMBL" id="GIX85889.1"/>
    </source>
</evidence>
<proteinExistence type="predicted"/>
<evidence type="ECO:0000313" key="2">
    <source>
        <dbReference type="Proteomes" id="UP001054837"/>
    </source>
</evidence>
<organism evidence="1 2">
    <name type="scientific">Caerostris darwini</name>
    <dbReference type="NCBI Taxonomy" id="1538125"/>
    <lineage>
        <taxon>Eukaryota</taxon>
        <taxon>Metazoa</taxon>
        <taxon>Ecdysozoa</taxon>
        <taxon>Arthropoda</taxon>
        <taxon>Chelicerata</taxon>
        <taxon>Arachnida</taxon>
        <taxon>Araneae</taxon>
        <taxon>Araneomorphae</taxon>
        <taxon>Entelegynae</taxon>
        <taxon>Araneoidea</taxon>
        <taxon>Araneidae</taxon>
        <taxon>Caerostris</taxon>
    </lineage>
</organism>
<gene>
    <name evidence="1" type="ORF">CDAR_103791</name>
</gene>
<protein>
    <submittedName>
        <fullName evidence="1">Uncharacterized protein</fullName>
    </submittedName>
</protein>